<organism evidence="1">
    <name type="scientific">Timema poppense</name>
    <name type="common">Walking stick</name>
    <dbReference type="NCBI Taxonomy" id="170557"/>
    <lineage>
        <taxon>Eukaryota</taxon>
        <taxon>Metazoa</taxon>
        <taxon>Ecdysozoa</taxon>
        <taxon>Arthropoda</taxon>
        <taxon>Hexapoda</taxon>
        <taxon>Insecta</taxon>
        <taxon>Pterygota</taxon>
        <taxon>Neoptera</taxon>
        <taxon>Polyneoptera</taxon>
        <taxon>Phasmatodea</taxon>
        <taxon>Timematodea</taxon>
        <taxon>Timematoidea</taxon>
        <taxon>Timematidae</taxon>
        <taxon>Timema</taxon>
    </lineage>
</organism>
<proteinExistence type="predicted"/>
<accession>A0A7R9CXX6</accession>
<dbReference type="PANTHER" id="PTHR21391">
    <property type="entry name" value="AT04489P-RELATED"/>
    <property type="match status" value="1"/>
</dbReference>
<dbReference type="InterPro" id="IPR011990">
    <property type="entry name" value="TPR-like_helical_dom_sf"/>
</dbReference>
<dbReference type="EMBL" id="OD001921">
    <property type="protein sequence ID" value="CAD7403579.1"/>
    <property type="molecule type" value="Genomic_DNA"/>
</dbReference>
<reference evidence="1" key="1">
    <citation type="submission" date="2020-11" db="EMBL/GenBank/DDBJ databases">
        <authorList>
            <person name="Tran Van P."/>
        </authorList>
    </citation>
    <scope>NUCLEOTIDE SEQUENCE</scope>
</reference>
<dbReference type="AlphaFoldDB" id="A0A7R9CXX6"/>
<evidence type="ECO:0008006" key="2">
    <source>
        <dbReference type="Google" id="ProtNLM"/>
    </source>
</evidence>
<gene>
    <name evidence="1" type="ORF">TPSB3V08_LOCUS4118</name>
</gene>
<name>A0A7R9CXX6_TIMPO</name>
<dbReference type="PANTHER" id="PTHR21391:SF0">
    <property type="entry name" value="AT04489P-RELATED"/>
    <property type="match status" value="1"/>
</dbReference>
<protein>
    <recommendedName>
        <fullName evidence="2">Tetratricopeptide repeat protein 25</fullName>
    </recommendedName>
</protein>
<dbReference type="Gene3D" id="1.25.40.10">
    <property type="entry name" value="Tetratricopeptide repeat domain"/>
    <property type="match status" value="2"/>
</dbReference>
<dbReference type="SUPFAM" id="SSF48452">
    <property type="entry name" value="TPR-like"/>
    <property type="match status" value="2"/>
</dbReference>
<sequence>MARPHPLLLALMTQEEAKARRPPPGAPTLWRETGLWLAKRSSITPAVSKLTDARDLKPEDVRTLIGLSKCKIRKSLFDGALMEAELALAQKPSDINASYCKAVALYEMGEFEDALIHFHRGDKKRKKPDIFEVGIQQTEETIEDCIGRNVGPVMADFYPIVKEMEDKRKLSLNKLREASEQERLPKKKGQGSLNKMSKMYLGGLHEDKVFLESFQKNPAIQSVNKKGAARILKLASTASDMLKQRQETLRTRRPLYALEYRAATLSTKMKAKKRQEKQAKVELIRSRAKKYVYQLEEIAAKRNLKIFIDAIEMAIENIEPWSANCLPNKNMYLDTIYNTVASFYMGQKTFNYDRMKVDEKTRVVRLYLDLPVTGNSALDIAFNLYNKAFRDYRKILKKIATQVKETSDPNKLTYLYHEMGYYYSILGKHEIARSMAKKSLSWAVETNNLEWKINALVLVAKSELKQGNKTEAKDAIVEAQQLATELDDEEVVEFLMKCFDILDKLDTEEEPIYSTGKEEEIIRLITDERLKVKAQDLFRRTRTLRVVK</sequence>
<evidence type="ECO:0000313" key="1">
    <source>
        <dbReference type="EMBL" id="CAD7403579.1"/>
    </source>
</evidence>